<dbReference type="Proteomes" id="UP000689195">
    <property type="component" value="Unassembled WGS sequence"/>
</dbReference>
<gene>
    <name evidence="1" type="ORF">PPENT_87.1.T0490116</name>
</gene>
<sequence length="192" mass="22788">MKQTNIFIQSSQYIAEQSEPIKFIEFSSKPYLDESNIYTYRNQEKFGRFKLVHRKNPYRSSWANQILNKHYNIEIVEKESKIKIKKLPATEGASQTLINHLPAIQTQNKRDRSQFLSSISHYAKNNQENFFKQKRKYHISTSRENNSSNIQNSLYQQTEVNDVLSLLQVKSQDRLMPIFDVNFKTNLLQYDL</sequence>
<accession>A0A8S1UW92</accession>
<evidence type="ECO:0000313" key="1">
    <source>
        <dbReference type="EMBL" id="CAD8168453.1"/>
    </source>
</evidence>
<evidence type="ECO:0000313" key="2">
    <source>
        <dbReference type="Proteomes" id="UP000689195"/>
    </source>
</evidence>
<reference evidence="1" key="1">
    <citation type="submission" date="2021-01" db="EMBL/GenBank/DDBJ databases">
        <authorList>
            <consortium name="Genoscope - CEA"/>
            <person name="William W."/>
        </authorList>
    </citation>
    <scope>NUCLEOTIDE SEQUENCE</scope>
</reference>
<comment type="caution">
    <text evidence="1">The sequence shown here is derived from an EMBL/GenBank/DDBJ whole genome shotgun (WGS) entry which is preliminary data.</text>
</comment>
<keyword evidence="2" id="KW-1185">Reference proteome</keyword>
<protein>
    <submittedName>
        <fullName evidence="1">Uncharacterized protein</fullName>
    </submittedName>
</protein>
<proteinExistence type="predicted"/>
<dbReference type="EMBL" id="CAJJDO010000049">
    <property type="protein sequence ID" value="CAD8168453.1"/>
    <property type="molecule type" value="Genomic_DNA"/>
</dbReference>
<organism evidence="1 2">
    <name type="scientific">Paramecium pentaurelia</name>
    <dbReference type="NCBI Taxonomy" id="43138"/>
    <lineage>
        <taxon>Eukaryota</taxon>
        <taxon>Sar</taxon>
        <taxon>Alveolata</taxon>
        <taxon>Ciliophora</taxon>
        <taxon>Intramacronucleata</taxon>
        <taxon>Oligohymenophorea</taxon>
        <taxon>Peniculida</taxon>
        <taxon>Parameciidae</taxon>
        <taxon>Paramecium</taxon>
    </lineage>
</organism>
<dbReference type="AlphaFoldDB" id="A0A8S1UW92"/>
<name>A0A8S1UW92_9CILI</name>